<feature type="transmembrane region" description="Helical" evidence="9">
    <location>
        <begin position="36"/>
        <end position="58"/>
    </location>
</feature>
<evidence type="ECO:0000256" key="8">
    <source>
        <dbReference type="ARBA" id="ARBA00037998"/>
    </source>
</evidence>
<keyword evidence="7 9" id="KW-0472">Membrane</keyword>
<dbReference type="InterPro" id="IPR001851">
    <property type="entry name" value="ABC_transp_permease"/>
</dbReference>
<feature type="transmembrane region" description="Helical" evidence="9">
    <location>
        <begin position="104"/>
        <end position="124"/>
    </location>
</feature>
<feature type="transmembrane region" description="Helical" evidence="9">
    <location>
        <begin position="229"/>
        <end position="255"/>
    </location>
</feature>
<dbReference type="CDD" id="cd06582">
    <property type="entry name" value="TM_PBP1_LivH_like"/>
    <property type="match status" value="1"/>
</dbReference>
<evidence type="ECO:0000256" key="7">
    <source>
        <dbReference type="ARBA" id="ARBA00023136"/>
    </source>
</evidence>
<dbReference type="OrthoDB" id="9807115at2"/>
<dbReference type="STRING" id="1231391.GCA_000308195_00380"/>
<dbReference type="GO" id="GO:0006865">
    <property type="term" value="P:amino acid transport"/>
    <property type="evidence" value="ECO:0007669"/>
    <property type="project" value="UniProtKB-KW"/>
</dbReference>
<protein>
    <submittedName>
        <fullName evidence="10">Amino acid/amide ABC transporter membrane protein 1 (HAAT family)</fullName>
    </submittedName>
</protein>
<evidence type="ECO:0000256" key="3">
    <source>
        <dbReference type="ARBA" id="ARBA00022475"/>
    </source>
</evidence>
<keyword evidence="11" id="KW-1185">Reference proteome</keyword>
<keyword evidence="5" id="KW-0029">Amino-acid transport</keyword>
<dbReference type="EMBL" id="QEKO01000003">
    <property type="protein sequence ID" value="PVY61838.1"/>
    <property type="molecule type" value="Genomic_DNA"/>
</dbReference>
<feature type="transmembrane region" description="Helical" evidence="9">
    <location>
        <begin position="197"/>
        <end position="217"/>
    </location>
</feature>
<evidence type="ECO:0000256" key="4">
    <source>
        <dbReference type="ARBA" id="ARBA00022692"/>
    </source>
</evidence>
<gene>
    <name evidence="10" type="ORF">C7440_2571</name>
</gene>
<feature type="transmembrane region" description="Helical" evidence="9">
    <location>
        <begin position="64"/>
        <end position="84"/>
    </location>
</feature>
<keyword evidence="4 9" id="KW-0812">Transmembrane</keyword>
<evidence type="ECO:0000256" key="6">
    <source>
        <dbReference type="ARBA" id="ARBA00022989"/>
    </source>
</evidence>
<evidence type="ECO:0000313" key="11">
    <source>
        <dbReference type="Proteomes" id="UP000246145"/>
    </source>
</evidence>
<dbReference type="InterPro" id="IPR052157">
    <property type="entry name" value="BCAA_transport_permease"/>
</dbReference>
<organism evidence="10 11">
    <name type="scientific">Pusillimonas noertemannii</name>
    <dbReference type="NCBI Taxonomy" id="305977"/>
    <lineage>
        <taxon>Bacteria</taxon>
        <taxon>Pseudomonadati</taxon>
        <taxon>Pseudomonadota</taxon>
        <taxon>Betaproteobacteria</taxon>
        <taxon>Burkholderiales</taxon>
        <taxon>Alcaligenaceae</taxon>
        <taxon>Pusillimonas</taxon>
    </lineage>
</organism>
<reference evidence="10 11" key="1">
    <citation type="submission" date="2018-04" db="EMBL/GenBank/DDBJ databases">
        <title>Genomic Encyclopedia of Type Strains, Phase IV (KMG-IV): sequencing the most valuable type-strain genomes for metagenomic binning, comparative biology and taxonomic classification.</title>
        <authorList>
            <person name="Goeker M."/>
        </authorList>
    </citation>
    <scope>NUCLEOTIDE SEQUENCE [LARGE SCALE GENOMIC DNA]</scope>
    <source>
        <strain evidence="10 11">DSM 10065</strain>
    </source>
</reference>
<accession>A0A2U1CLH3</accession>
<evidence type="ECO:0000256" key="2">
    <source>
        <dbReference type="ARBA" id="ARBA00022448"/>
    </source>
</evidence>
<keyword evidence="6 9" id="KW-1133">Transmembrane helix</keyword>
<proteinExistence type="inferred from homology"/>
<name>A0A2U1CLH3_9BURK</name>
<dbReference type="AlphaFoldDB" id="A0A2U1CLH3"/>
<dbReference type="RefSeq" id="WP_116518816.1">
    <property type="nucleotide sequence ID" value="NZ_JACCEX010000003.1"/>
</dbReference>
<evidence type="ECO:0000256" key="1">
    <source>
        <dbReference type="ARBA" id="ARBA00004651"/>
    </source>
</evidence>
<dbReference type="Pfam" id="PF02653">
    <property type="entry name" value="BPD_transp_2"/>
    <property type="match status" value="1"/>
</dbReference>
<dbReference type="GO" id="GO:0005886">
    <property type="term" value="C:plasma membrane"/>
    <property type="evidence" value="ECO:0007669"/>
    <property type="project" value="UniProtKB-SubCell"/>
</dbReference>
<keyword evidence="2" id="KW-0813">Transport</keyword>
<comment type="subcellular location">
    <subcellularLocation>
        <location evidence="1">Cell membrane</location>
        <topology evidence="1">Multi-pass membrane protein</topology>
    </subcellularLocation>
</comment>
<dbReference type="Proteomes" id="UP000246145">
    <property type="component" value="Unassembled WGS sequence"/>
</dbReference>
<feature type="transmembrane region" description="Helical" evidence="9">
    <location>
        <begin position="267"/>
        <end position="283"/>
    </location>
</feature>
<comment type="caution">
    <text evidence="10">The sequence shown here is derived from an EMBL/GenBank/DDBJ whole genome shotgun (WGS) entry which is preliminary data.</text>
</comment>
<evidence type="ECO:0000313" key="10">
    <source>
        <dbReference type="EMBL" id="PVY61838.1"/>
    </source>
</evidence>
<comment type="similarity">
    <text evidence="8">Belongs to the binding-protein-dependent transport system permease family. LivHM subfamily.</text>
</comment>
<evidence type="ECO:0000256" key="5">
    <source>
        <dbReference type="ARBA" id="ARBA00022970"/>
    </source>
</evidence>
<feature type="transmembrane region" description="Helical" evidence="9">
    <location>
        <begin position="6"/>
        <end position="29"/>
    </location>
</feature>
<keyword evidence="3" id="KW-1003">Cell membrane</keyword>
<feature type="transmembrane region" description="Helical" evidence="9">
    <location>
        <begin position="144"/>
        <end position="165"/>
    </location>
</feature>
<dbReference type="GO" id="GO:0022857">
    <property type="term" value="F:transmembrane transporter activity"/>
    <property type="evidence" value="ECO:0007669"/>
    <property type="project" value="InterPro"/>
</dbReference>
<evidence type="ECO:0000256" key="9">
    <source>
        <dbReference type="SAM" id="Phobius"/>
    </source>
</evidence>
<sequence length="291" mass="31028">MNLSLIADLAVNGLVIGGIYAVVAIGLNLQYGLMRILNIAHGEFLMIGAFVMFALHTSTQVNPLWFVPVVTLACFILGVALHGLVFKRLTAQAKSLDQVEERSLIIGFGLMFILQNAATLIWGSDLHGYDFLNHSVKFGGVIVTQNRLLVLLLAVVVSVGLIMLLQRTLIGKAVRGMLQSPLGAQLVGVDSARMNPLVFGLGIAMAGFAGSLLSMIYEISPSVGESYTIMALIVITLGGLGSIGGSFMAAMLLGLVESFGTHFTNPSLKMILSYSIFVLVLIFKPKGLFAK</sequence>
<dbReference type="PANTHER" id="PTHR11795:SF445">
    <property type="entry name" value="AMINO ACID ABC TRANSPORTER PERMEASE PROTEIN"/>
    <property type="match status" value="1"/>
</dbReference>
<dbReference type="PANTHER" id="PTHR11795">
    <property type="entry name" value="BRANCHED-CHAIN AMINO ACID TRANSPORT SYSTEM PERMEASE PROTEIN LIVH"/>
    <property type="match status" value="1"/>
</dbReference>